<evidence type="ECO:0008006" key="3">
    <source>
        <dbReference type="Google" id="ProtNLM"/>
    </source>
</evidence>
<dbReference type="RefSeq" id="WP_124867792.1">
    <property type="nucleotide sequence ID" value="NZ_RQZF01000001.1"/>
</dbReference>
<organism evidence="1 2">
    <name type="scientific">Schaalia canis</name>
    <dbReference type="NCBI Taxonomy" id="100469"/>
    <lineage>
        <taxon>Bacteria</taxon>
        <taxon>Bacillati</taxon>
        <taxon>Actinomycetota</taxon>
        <taxon>Actinomycetes</taxon>
        <taxon>Actinomycetales</taxon>
        <taxon>Actinomycetaceae</taxon>
        <taxon>Schaalia</taxon>
    </lineage>
</organism>
<dbReference type="Pfam" id="PF02595">
    <property type="entry name" value="Gly_kinase"/>
    <property type="match status" value="1"/>
</dbReference>
<dbReference type="SUPFAM" id="SSF110738">
    <property type="entry name" value="Glycerate kinase I"/>
    <property type="match status" value="1"/>
</dbReference>
<reference evidence="1 2" key="1">
    <citation type="submission" date="2018-11" db="EMBL/GenBank/DDBJ databases">
        <title>Genomes From Bacteria Associated with the Canine Oral Cavity: a Test Case for Automated Genome-Based Taxonomic Assignment.</title>
        <authorList>
            <person name="Coil D.A."/>
            <person name="Jospin G."/>
            <person name="Darling A.E."/>
            <person name="Wallis C."/>
            <person name="Davis I.J."/>
            <person name="Harris S."/>
            <person name="Eisen J.A."/>
            <person name="Holcombe L.J."/>
            <person name="O'Flynn C."/>
        </authorList>
    </citation>
    <scope>NUCLEOTIDE SEQUENCE [LARGE SCALE GENOMIC DNA]</scope>
    <source>
        <strain evidence="1 2">OH770</strain>
    </source>
</reference>
<dbReference type="InterPro" id="IPR004381">
    <property type="entry name" value="Glycerate_kinase"/>
</dbReference>
<accession>A0A3P1SJ26</accession>
<protein>
    <recommendedName>
        <fullName evidence="3">Glycerate kinase</fullName>
    </recommendedName>
</protein>
<sequence>MKIVLCGHWDTVVGTSLFPASTAEIPSPSCEEALSACARGMRQTLPELEVEIMPFGPGDAFVAACQQSGGAVVPLNVPFDCQDARALGSRVREGAQEGRRSVIEAGHVASVDLWFSFLAGMAGRTSSELEERAEAVGLREVVASVVAQCREDLGEQAPILAATTLRPFNGMASMLAVNPDLSARTDVSMSMASEWTRAIDEADTTARSALPLLNGTQPRVTSLPGSGAGGGIGAIVAACGGQIRDAGGYLVEVTGFAQRVEGAHLCVILEPYLHGPLLAESYLPALTEVCAGSALPVVAIGMDSSLSRHEIAQWGLHGVMLGVDSADALENLGRRVAHTWLRRVSRSI</sequence>
<evidence type="ECO:0000313" key="1">
    <source>
        <dbReference type="EMBL" id="RRC96322.1"/>
    </source>
</evidence>
<name>A0A3P1SJ26_9ACTO</name>
<keyword evidence="2" id="KW-1185">Reference proteome</keyword>
<dbReference type="InterPro" id="IPR018193">
    <property type="entry name" value="Glyc_kinase_flavodox-like_fold"/>
</dbReference>
<dbReference type="Proteomes" id="UP000280444">
    <property type="component" value="Unassembled WGS sequence"/>
</dbReference>
<proteinExistence type="predicted"/>
<dbReference type="OrthoDB" id="3265806at2"/>
<dbReference type="AlphaFoldDB" id="A0A3P1SJ26"/>
<gene>
    <name evidence="1" type="ORF">EII11_01330</name>
</gene>
<dbReference type="GO" id="GO:0008887">
    <property type="term" value="F:glycerate kinase activity"/>
    <property type="evidence" value="ECO:0007669"/>
    <property type="project" value="InterPro"/>
</dbReference>
<dbReference type="InterPro" id="IPR036129">
    <property type="entry name" value="Glycerate_kinase_sf"/>
</dbReference>
<dbReference type="GO" id="GO:0031388">
    <property type="term" value="P:organic acid phosphorylation"/>
    <property type="evidence" value="ECO:0007669"/>
    <property type="project" value="InterPro"/>
</dbReference>
<evidence type="ECO:0000313" key="2">
    <source>
        <dbReference type="Proteomes" id="UP000280444"/>
    </source>
</evidence>
<comment type="caution">
    <text evidence="1">The sequence shown here is derived from an EMBL/GenBank/DDBJ whole genome shotgun (WGS) entry which is preliminary data.</text>
</comment>
<dbReference type="EMBL" id="RQZF01000001">
    <property type="protein sequence ID" value="RRC96322.1"/>
    <property type="molecule type" value="Genomic_DNA"/>
</dbReference>
<dbReference type="Gene3D" id="3.90.1510.10">
    <property type="entry name" value="Glycerate kinase, domain 2"/>
    <property type="match status" value="1"/>
</dbReference>